<keyword evidence="3" id="KW-1185">Reference proteome</keyword>
<gene>
    <name evidence="2" type="ORF">S7711_07046</name>
</gene>
<accession>A0A084ASL9</accession>
<name>A0A084ASL9_STACB</name>
<feature type="region of interest" description="Disordered" evidence="1">
    <location>
        <begin position="939"/>
        <end position="960"/>
    </location>
</feature>
<evidence type="ECO:0000256" key="1">
    <source>
        <dbReference type="SAM" id="MobiDB-lite"/>
    </source>
</evidence>
<evidence type="ECO:0000313" key="3">
    <source>
        <dbReference type="Proteomes" id="UP000028045"/>
    </source>
</evidence>
<dbReference type="EMBL" id="KL648584">
    <property type="protein sequence ID" value="KEY68298.1"/>
    <property type="molecule type" value="Genomic_DNA"/>
</dbReference>
<dbReference type="HOGENOM" id="CLU_007898_0_0_1"/>
<reference evidence="2 3" key="1">
    <citation type="journal article" date="2014" name="BMC Genomics">
        <title>Comparative genome sequencing reveals chemotype-specific gene clusters in the toxigenic black mold Stachybotrys.</title>
        <authorList>
            <person name="Semeiks J."/>
            <person name="Borek D."/>
            <person name="Otwinowski Z."/>
            <person name="Grishin N.V."/>
        </authorList>
    </citation>
    <scope>NUCLEOTIDE SEQUENCE [LARGE SCALE GENOMIC DNA]</scope>
    <source>
        <strain evidence="3">CBS 109288 / IBT 7711</strain>
    </source>
</reference>
<dbReference type="OrthoDB" id="3029913at2759"/>
<proteinExistence type="predicted"/>
<dbReference type="AlphaFoldDB" id="A0A084ASL9"/>
<protein>
    <submittedName>
        <fullName evidence="2">Uncharacterized protein</fullName>
    </submittedName>
</protein>
<dbReference type="Proteomes" id="UP000028045">
    <property type="component" value="Unassembled WGS sequence"/>
</dbReference>
<organism evidence="2 3">
    <name type="scientific">Stachybotrys chartarum (strain CBS 109288 / IBT 7711)</name>
    <name type="common">Toxic black mold</name>
    <name type="synonym">Stilbospora chartarum</name>
    <dbReference type="NCBI Taxonomy" id="1280523"/>
    <lineage>
        <taxon>Eukaryota</taxon>
        <taxon>Fungi</taxon>
        <taxon>Dikarya</taxon>
        <taxon>Ascomycota</taxon>
        <taxon>Pezizomycotina</taxon>
        <taxon>Sordariomycetes</taxon>
        <taxon>Hypocreomycetidae</taxon>
        <taxon>Hypocreales</taxon>
        <taxon>Stachybotryaceae</taxon>
        <taxon>Stachybotrys</taxon>
    </lineage>
</organism>
<evidence type="ECO:0000313" key="2">
    <source>
        <dbReference type="EMBL" id="KEY68298.1"/>
    </source>
</evidence>
<sequence>MSHRRLIHRHPQRILTGADRELAPGDTRLYSYAPSLTTGLHTVTVKQEISVPKDNVITGSERETTIFDQRQDFIVMAPRFSLPPGTVDSVFPTPGSSAEHVVLPHIVLRDPHLPWQSRPTHIPDGETDGDLRQRPTWLALLSFPMNELLVSPEVVQSVMQNVPEESGKPQLTNTWSLRMRAQDTALLQNVVNATGFHPTKDARDASESTNVVLLQKDLFIRLFSDPGSPPTPGQLSGYPSGEQVTSDVELNVAGYKYFAHVRQVTTDGMAQAGAEADGAMFSVVISRRTGPIDSDVSVSMAVHLLSLDWDTEVIKLPLPGSDDTRVAVTSLHSWTYTCLPSKNAANSLARLTNLGEKLTVLRTNPPYLPSTDPAVRISQRQADGYTLTRHRTATGEVTAAIVRGPFTPTQVARPLHDGFSMRSNFGSDLAILDSEMGLLDITYSSAWQLGKTLALGDGAFCTALGRLRGAIRAKALNGAKQEVHAALRESGYVSVLDGGRRHTAGSMMDTVQGLNSLKQAMHDHGSAGIYSTAADVNRWSTQKDEEEASILKQVDMLSQKSPHIAARIGTHADAAALDLALTAEIPTDNPCEKGAETAEESPELYNEYSVPENPDYALVYSWIMDKVHLGNVPAHYLIPDPAFLPDESLQLFHVDANWTDALIDGALSLANHCGGAPDEDHERIAIKTAVNARLRAPDAKLGGWHVQMPRYGFVLRSQLLVQFPDLAVSVHFAPERREPVIQGLNRQLPYGVPPQQPILVQKRLAPDTMYCLFDAAPPDLQRITFTMPTHQQCFTVGQALDSKELTVLFKKVYATESRPRLPDGRQQDNLLGRVSFKKDGTPAAVFDWDTSLIHSAVFAEFQRAKLFLEMGKDEFTDKIPTSALLGLQLNDPLLQLDIVTLDSTNSNLVFDLRPPGSEPIGYIYALTKIIVAVPYGKMPEREDDPDQPTPLLAATADPPVPTMLPNMRLNVLRRWDSRTSRT</sequence>